<dbReference type="RefSeq" id="WP_106755560.1">
    <property type="nucleotide sequence ID" value="NZ_PXWF02000009.1"/>
</dbReference>
<accession>A0A2U2I7J4</accession>
<reference evidence="1 2" key="1">
    <citation type="submission" date="2018-04" db="EMBL/GenBank/DDBJ databases">
        <title>Massilia violaceinigra sp. nov., a novel purple-pigmented bacterium isolated from Tianshan glacier, Xinjiang, China.</title>
        <authorList>
            <person name="Wang H."/>
        </authorList>
    </citation>
    <scope>NUCLEOTIDE SEQUENCE [LARGE SCALE GENOMIC DNA]</scope>
    <source>
        <strain evidence="1 2">B448-2</strain>
    </source>
</reference>
<proteinExistence type="predicted"/>
<name>A0A2U2I7J4_9BURK</name>
<evidence type="ECO:0000313" key="2">
    <source>
        <dbReference type="Proteomes" id="UP000241421"/>
    </source>
</evidence>
<evidence type="ECO:0000313" key="1">
    <source>
        <dbReference type="EMBL" id="PWF55714.1"/>
    </source>
</evidence>
<dbReference type="OrthoDB" id="9800461at2"/>
<sequence>MQPKTIAEKMLLMSARSLAIVNGAVHPKVVAQMPAQLIDAAQDGAGGAADVVLLFSLNRKELERLIPEAEARLAEKGALWVAFQKGPAARHTDLNRAAIDACVQPRGLAGVGTIALDKYWSALRLRRVQDPASAP</sequence>
<dbReference type="AlphaFoldDB" id="A0A2U2I7J4"/>
<dbReference type="EMBL" id="PXWF02000009">
    <property type="protein sequence ID" value="PWF55714.1"/>
    <property type="molecule type" value="Genomic_DNA"/>
</dbReference>
<keyword evidence="2" id="KW-1185">Reference proteome</keyword>
<dbReference type="Proteomes" id="UP000241421">
    <property type="component" value="Unassembled WGS sequence"/>
</dbReference>
<organism evidence="1 2">
    <name type="scientific">Massilia glaciei</name>
    <dbReference type="NCBI Taxonomy" id="1524097"/>
    <lineage>
        <taxon>Bacteria</taxon>
        <taxon>Pseudomonadati</taxon>
        <taxon>Pseudomonadota</taxon>
        <taxon>Betaproteobacteria</taxon>
        <taxon>Burkholderiales</taxon>
        <taxon>Oxalobacteraceae</taxon>
        <taxon>Telluria group</taxon>
        <taxon>Massilia</taxon>
    </lineage>
</organism>
<comment type="caution">
    <text evidence="1">The sequence shown here is derived from an EMBL/GenBank/DDBJ whole genome shotgun (WGS) entry which is preliminary data.</text>
</comment>
<gene>
    <name evidence="1" type="ORF">C7C56_000550</name>
</gene>
<protein>
    <submittedName>
        <fullName evidence="1">DUF3052 domain-containing protein</fullName>
    </submittedName>
</protein>